<evidence type="ECO:0000256" key="10">
    <source>
        <dbReference type="ARBA" id="ARBA00023303"/>
    </source>
</evidence>
<dbReference type="FunFam" id="1.20.120.350:FF:000009">
    <property type="entry name" value="Voltage-dependent T-type calcium channel subunit alpha"/>
    <property type="match status" value="1"/>
</dbReference>
<dbReference type="InterPro" id="IPR005821">
    <property type="entry name" value="Ion_trans_dom"/>
</dbReference>
<keyword evidence="17" id="KW-1185">Reference proteome</keyword>
<evidence type="ECO:0000256" key="11">
    <source>
        <dbReference type="SAM" id="Coils"/>
    </source>
</evidence>
<feature type="domain" description="Ion transport" evidence="14">
    <location>
        <begin position="1201"/>
        <end position="1462"/>
    </location>
</feature>
<evidence type="ECO:0000256" key="12">
    <source>
        <dbReference type="SAM" id="MobiDB-lite"/>
    </source>
</evidence>
<dbReference type="eggNOG" id="KOG2302">
    <property type="taxonomic scope" value="Eukaryota"/>
</dbReference>
<evidence type="ECO:0000256" key="13">
    <source>
        <dbReference type="SAM" id="Phobius"/>
    </source>
</evidence>
<dbReference type="PANTHER" id="PTHR10037:SF230">
    <property type="entry name" value="CA[2+]-CHANNEL PROTEIN ALPHA[[1]] SUBUNIT T, ISOFORM F"/>
    <property type="match status" value="1"/>
</dbReference>
<dbReference type="PANTHER" id="PTHR10037">
    <property type="entry name" value="VOLTAGE-GATED CATION CHANNEL CALCIUM AND SODIUM"/>
    <property type="match status" value="1"/>
</dbReference>
<dbReference type="Proteomes" id="UP000011087">
    <property type="component" value="Unassembled WGS sequence"/>
</dbReference>
<feature type="transmembrane region" description="Helical" evidence="13">
    <location>
        <begin position="1543"/>
        <end position="1564"/>
    </location>
</feature>
<feature type="transmembrane region" description="Helical" evidence="13">
    <location>
        <begin position="1690"/>
        <end position="1712"/>
    </location>
</feature>
<evidence type="ECO:0000313" key="17">
    <source>
        <dbReference type="Proteomes" id="UP000011087"/>
    </source>
</evidence>
<evidence type="ECO:0000256" key="7">
    <source>
        <dbReference type="ARBA" id="ARBA00023065"/>
    </source>
</evidence>
<dbReference type="GO" id="GO:0001518">
    <property type="term" value="C:voltage-gated sodium channel complex"/>
    <property type="evidence" value="ECO:0007669"/>
    <property type="project" value="TreeGrafter"/>
</dbReference>
<keyword evidence="2" id="KW-0813">Transport</keyword>
<dbReference type="GO" id="GO:0005248">
    <property type="term" value="F:voltage-gated sodium channel activity"/>
    <property type="evidence" value="ECO:0007669"/>
    <property type="project" value="TreeGrafter"/>
</dbReference>
<keyword evidence="5" id="KW-0851">Voltage-gated channel</keyword>
<comment type="subcellular location">
    <subcellularLocation>
        <location evidence="1">Membrane</location>
        <topology evidence="1">Multi-pass membrane protein</topology>
    </subcellularLocation>
</comment>
<evidence type="ECO:0000256" key="5">
    <source>
        <dbReference type="ARBA" id="ARBA00022882"/>
    </source>
</evidence>
<keyword evidence="11" id="KW-0175">Coiled coil</keyword>
<name>L1ITG8_GUITC</name>
<feature type="compositionally biased region" description="Basic and acidic residues" evidence="12">
    <location>
        <begin position="1935"/>
        <end position="1961"/>
    </location>
</feature>
<dbReference type="HOGENOM" id="CLU_231519_0_0_1"/>
<feature type="compositionally biased region" description="Basic and acidic residues" evidence="12">
    <location>
        <begin position="2118"/>
        <end position="2147"/>
    </location>
</feature>
<evidence type="ECO:0000256" key="1">
    <source>
        <dbReference type="ARBA" id="ARBA00004141"/>
    </source>
</evidence>
<dbReference type="Pfam" id="PF13646">
    <property type="entry name" value="HEAT_2"/>
    <property type="match status" value="1"/>
</dbReference>
<keyword evidence="8 13" id="KW-0472">Membrane</keyword>
<dbReference type="EMBL" id="JH993039">
    <property type="protein sequence ID" value="EKX39528.1"/>
    <property type="molecule type" value="Genomic_DNA"/>
</dbReference>
<evidence type="ECO:0000256" key="6">
    <source>
        <dbReference type="ARBA" id="ARBA00022989"/>
    </source>
</evidence>
<dbReference type="InterPro" id="IPR011989">
    <property type="entry name" value="ARM-like"/>
</dbReference>
<feature type="transmembrane region" description="Helical" evidence="13">
    <location>
        <begin position="224"/>
        <end position="246"/>
    </location>
</feature>
<feature type="transmembrane region" description="Helical" evidence="13">
    <location>
        <begin position="184"/>
        <end position="203"/>
    </location>
</feature>
<feature type="coiled-coil region" evidence="11">
    <location>
        <begin position="1120"/>
        <end position="1171"/>
    </location>
</feature>
<dbReference type="SUPFAM" id="SSF48371">
    <property type="entry name" value="ARM repeat"/>
    <property type="match status" value="1"/>
</dbReference>
<evidence type="ECO:0000256" key="8">
    <source>
        <dbReference type="ARBA" id="ARBA00023136"/>
    </source>
</evidence>
<feature type="transmembrane region" description="Helical" evidence="13">
    <location>
        <begin position="332"/>
        <end position="355"/>
    </location>
</feature>
<evidence type="ECO:0000256" key="9">
    <source>
        <dbReference type="ARBA" id="ARBA00023180"/>
    </source>
</evidence>
<dbReference type="RefSeq" id="XP_005826508.1">
    <property type="nucleotide sequence ID" value="XM_005826451.1"/>
</dbReference>
<reference evidence="16" key="3">
    <citation type="submission" date="2016-03" db="UniProtKB">
        <authorList>
            <consortium name="EnsemblProtists"/>
        </authorList>
    </citation>
    <scope>IDENTIFICATION</scope>
</reference>
<proteinExistence type="predicted"/>
<reference evidence="17" key="2">
    <citation type="submission" date="2012-11" db="EMBL/GenBank/DDBJ databases">
        <authorList>
            <person name="Kuo A."/>
            <person name="Curtis B.A."/>
            <person name="Tanifuji G."/>
            <person name="Burki F."/>
            <person name="Gruber A."/>
            <person name="Irimia M."/>
            <person name="Maruyama S."/>
            <person name="Arias M.C."/>
            <person name="Ball S.G."/>
            <person name="Gile G.H."/>
            <person name="Hirakawa Y."/>
            <person name="Hopkins J.F."/>
            <person name="Rensing S.A."/>
            <person name="Schmutz J."/>
            <person name="Symeonidi A."/>
            <person name="Elias M."/>
            <person name="Eveleigh R.J."/>
            <person name="Herman E.K."/>
            <person name="Klute M.J."/>
            <person name="Nakayama T."/>
            <person name="Obornik M."/>
            <person name="Reyes-Prieto A."/>
            <person name="Armbrust E.V."/>
            <person name="Aves S.J."/>
            <person name="Beiko R.G."/>
            <person name="Coutinho P."/>
            <person name="Dacks J.B."/>
            <person name="Durnford D.G."/>
            <person name="Fast N.M."/>
            <person name="Green B.R."/>
            <person name="Grisdale C."/>
            <person name="Hempe F."/>
            <person name="Henrissat B."/>
            <person name="Hoppner M.P."/>
            <person name="Ishida K.-I."/>
            <person name="Kim E."/>
            <person name="Koreny L."/>
            <person name="Kroth P.G."/>
            <person name="Liu Y."/>
            <person name="Malik S.-B."/>
            <person name="Maier U.G."/>
            <person name="McRose D."/>
            <person name="Mock T."/>
            <person name="Neilson J.A."/>
            <person name="Onodera N.T."/>
            <person name="Poole A.M."/>
            <person name="Pritham E.J."/>
            <person name="Richards T.A."/>
            <person name="Rocap G."/>
            <person name="Roy S.W."/>
            <person name="Sarai C."/>
            <person name="Schaack S."/>
            <person name="Shirato S."/>
            <person name="Slamovits C.H."/>
            <person name="Spencer D.F."/>
            <person name="Suzuki S."/>
            <person name="Worden A.Z."/>
            <person name="Zauner S."/>
            <person name="Barry K."/>
            <person name="Bell C."/>
            <person name="Bharti A.K."/>
            <person name="Crow J.A."/>
            <person name="Grimwood J."/>
            <person name="Kramer R."/>
            <person name="Lindquist E."/>
            <person name="Lucas S."/>
            <person name="Salamov A."/>
            <person name="McFadden G.I."/>
            <person name="Lane C.E."/>
            <person name="Keeling P.J."/>
            <person name="Gray M.W."/>
            <person name="Grigoriev I.V."/>
            <person name="Archibald J.M."/>
        </authorList>
    </citation>
    <scope>NUCLEOTIDE SEQUENCE</scope>
    <source>
        <strain evidence="17">CCMP2712</strain>
    </source>
</reference>
<keyword evidence="3 13" id="KW-0812">Transmembrane</keyword>
<feature type="transmembrane region" description="Helical" evidence="13">
    <location>
        <begin position="603"/>
        <end position="626"/>
    </location>
</feature>
<feature type="domain" description="Ion transport" evidence="14">
    <location>
        <begin position="1511"/>
        <end position="1831"/>
    </location>
</feature>
<accession>L1ITG8</accession>
<feature type="transmembrane region" description="Helical" evidence="13">
    <location>
        <begin position="1646"/>
        <end position="1669"/>
    </location>
</feature>
<evidence type="ECO:0000313" key="16">
    <source>
        <dbReference type="EnsemblProtists" id="EKX39528"/>
    </source>
</evidence>
<evidence type="ECO:0000256" key="3">
    <source>
        <dbReference type="ARBA" id="ARBA00022692"/>
    </source>
</evidence>
<evidence type="ECO:0000313" key="15">
    <source>
        <dbReference type="EMBL" id="EKX39528.1"/>
    </source>
</evidence>
<keyword evidence="6 13" id="KW-1133">Transmembrane helix</keyword>
<dbReference type="Gene3D" id="1.20.120.350">
    <property type="entry name" value="Voltage-gated potassium channels. Chain C"/>
    <property type="match status" value="4"/>
</dbReference>
<dbReference type="OrthoDB" id="416585at2759"/>
<feature type="compositionally biased region" description="Basic and acidic residues" evidence="12">
    <location>
        <begin position="1999"/>
        <end position="2026"/>
    </location>
</feature>
<gene>
    <name evidence="15" type="ORF">GUITHDRAFT_114495</name>
</gene>
<dbReference type="InterPro" id="IPR043203">
    <property type="entry name" value="VGCC_Ca_Na"/>
</dbReference>
<keyword evidence="9" id="KW-0325">Glycoprotein</keyword>
<feature type="transmembrane region" description="Helical" evidence="13">
    <location>
        <begin position="1325"/>
        <end position="1346"/>
    </location>
</feature>
<sequence length="2173" mass="245571">MNEVDEDASQRDKTEQRARARFAMSTSLLAGSQQEPIESKAKLLGRQIHLIDAHGSLVRFPEGKADVQERTRAGKGFEIAFKTIRRDNESSYDPETQLNPLKLIEQRKLRQEAVEASREVLQNIIDSALNGGRKINSESIQSQLVKRIRRYKPNRERFQSRALYCLDLQSPVRLCAIAIVESKIFHGVVTFFIFLSTLILAFNDPLKATYFPVSSTTKLETSDYFNFLCTFFFLFELVLKILAHGLVLGGKTYLADGWNVSSVVNSMVAVTWLTTENWRKGMKGRVLYSVGLVLSIIARTQRPAPIAGRACPPLRWGDVMNDLMDSNSQEQVLIFLFYIMIGPLFLRQALIAVLAHRLENMRNQALAANVNRIVSRWKNIRTTALPFQLWVANTHEKTQQNYKRYLASLGDKQAVASKTARRLKNQLLFRSWNKWYETTIFSMVVGEYADNILEVDEYQEEQKISVLQRHSRSSAVGRLWKSTSQYFRFSAVLQIGQVALAFCFCVEMVVKIVGFGPKKYLRKWLNLLDAVVVITSMVDFTSSVKQFNCLQHADGTDPFACNDKNIAGKVFRTLRLIRLVKLRRMFPSLTKQVIAAAKCFKSFLAMCGILVITLFCFAVLGMDLLGGRLYRRDVQRSDLGLNSLVFLRWPSYSFLSSIPGVPSYVVGLDATKESNRFLLKPLYGDAWKERLESNGVSSGIFHGRLNSSSLNENLLLDDCSTNLAAPSCDLLLWSDVIDNVPTGRPFISAIALRSSFDNFGLSCLTVLQLFTRSDWYDLMSTAVEINGWGISAYFFLVILVGSFVLLDTMTAIVIVDFGSHAYSSEEVKGEGQEADGRVREFIRDKSCALMRHRLRLQMLTMISDDRWQKRYNSLQILAIVSEKGDEAVIDVLLSKVEDSHATIRAKAVETLGSLVPVELSEAFPEASLKARQLLHDPSRFVRESAAKVLSEVCQHDNPSVLKDLVDASSDPDPSVRAAAITSLGVLASPGDSFVIDSIIKRTHDADSETIEVLQACFATLKQLEAEAILQQRGIGNRKAKKRVAEAEFKENVLEKARQFQNFLWEKAYKSQTAAWKKKEQKKQAKMVRLMLAAQKEHLFDDESTFRNTPEFRRLRYTLAASQVQTVIKSLEAEIATLNEQAKEVRRNQQSHQWYLAEVRRLQQRKQALEEHLYILELPDSLYFLPPLHPFRKLVRRLIWNRHFNRLIAFCTLASCILLSLERPGIQPNERLFLDTSNTVLNFIFAFEFLAKVIVLSAESYFKEDWNRLDFVIVCTAMLDEILSRSGAVQGTGAFKVLRLLRGLRPLRALKHLKGLSLLFSALSEALYPLLITSVILFAFLSIPAIVGMQFLNGQVVYCSDPSVLEYSECRGLDGTGETRHWQSRSYSFDWYGDAILTMYVIGTLDTGWQQIMFYTVDSTGVTTGPYNWYSPAMMLLSVVTIIMVGFFIMRLFTAIFVKSYSIALRETQMKERLAMIETQDFSRKKIKRIALPVIFGTSSIRRQIVNQILNHPVMEAFTTLVVIAQIVALSATSYKMSTSQQDLATGLNSFCGQVFAVMTAMELYATHLSRFTLDKWSLLEWGIVIVFFINTGIESLGTQSIILNANLARIFRLLRIIRLIRASKRVSIPKSLRQVLKGIVKSRVTIMHLGALLLLLFFCIGVICISFMGNMCVQGDEIHQFRCRMLQPQLLLPYTASFRNLGVAFLTLFRMASGDSWSPLLKMYGTSSALYPRKEGYLEAAKELLAQCRTAKDTLEQEVYLVKLRHLFQGCVTGTELQMIADGSLISCSRSTDCDSTCGSMTAYAFIPLFIAIANFVVINLVVSVIMSQIGYGLTKNIAIVPGTANLTYLQFANIWKVWCVKVRRKTSFLAEAERRKSMLKSLSRRGSRRASSLTRMYDSTTDLKSLVDPPETTGNHVKDGTSNEQEHTAGGGGEQERRGKEKKSLIRGGDDSSKSRERLKGNGLKPPAPQDVTSDVRSETPVSKHGRLRTSRTSTSQEGRRARSKEEGEERSDKTASHQLERSEAGDVTSRTAARRRDVDKLSSISSTRMSASSHASEDNTKFARRQDREPKKERRHGKEINEERRQRSNITAKRREQAEMKNEETNRQQGARHHGGRSDHESRRARARKEVQDGDNRRGVSGRDKLVAGAVKHDVRADLVLRLDQTPKADV</sequence>
<dbReference type="KEGG" id="gtt:GUITHDRAFT_114495"/>
<feature type="compositionally biased region" description="Low complexity" evidence="12">
    <location>
        <begin position="2044"/>
        <end position="2056"/>
    </location>
</feature>
<dbReference type="GeneID" id="17296241"/>
<dbReference type="InterPro" id="IPR016024">
    <property type="entry name" value="ARM-type_fold"/>
</dbReference>
<dbReference type="eggNOG" id="KOG2301">
    <property type="taxonomic scope" value="Eukaryota"/>
</dbReference>
<feature type="transmembrane region" description="Helical" evidence="13">
    <location>
        <begin position="1576"/>
        <end position="1593"/>
    </location>
</feature>
<evidence type="ECO:0000256" key="2">
    <source>
        <dbReference type="ARBA" id="ARBA00022448"/>
    </source>
</evidence>
<feature type="domain" description="Ion transport" evidence="14">
    <location>
        <begin position="183"/>
        <end position="278"/>
    </location>
</feature>
<feature type="region of interest" description="Disordered" evidence="12">
    <location>
        <begin position="1901"/>
        <end position="2147"/>
    </location>
</feature>
<feature type="transmembrane region" description="Helical" evidence="13">
    <location>
        <begin position="1805"/>
        <end position="1827"/>
    </location>
</feature>
<feature type="compositionally biased region" description="Basic and acidic residues" evidence="12">
    <location>
        <begin position="2057"/>
        <end position="2088"/>
    </location>
</feature>
<dbReference type="Gene3D" id="1.10.287.70">
    <property type="match status" value="3"/>
</dbReference>
<feature type="compositionally biased region" description="Basic and acidic residues" evidence="12">
    <location>
        <begin position="1917"/>
        <end position="1928"/>
    </location>
</feature>
<dbReference type="EnsemblProtists" id="EKX39528">
    <property type="protein sequence ID" value="EKX39528"/>
    <property type="gene ID" value="GUITHDRAFT_114495"/>
</dbReference>
<feature type="transmembrane region" description="Helical" evidence="13">
    <location>
        <begin position="790"/>
        <end position="815"/>
    </location>
</feature>
<dbReference type="Pfam" id="PF00520">
    <property type="entry name" value="Ion_trans"/>
    <property type="match status" value="4"/>
</dbReference>
<keyword evidence="7" id="KW-0406">Ion transport</keyword>
<keyword evidence="10" id="KW-0407">Ion channel</keyword>
<keyword evidence="4" id="KW-0677">Repeat</keyword>
<protein>
    <recommendedName>
        <fullName evidence="14">Ion transport domain-containing protein</fullName>
    </recommendedName>
</protein>
<dbReference type="PaxDb" id="55529-EKX39528"/>
<reference evidence="15 17" key="1">
    <citation type="journal article" date="2012" name="Nature">
        <title>Algal genomes reveal evolutionary mosaicism and the fate of nucleomorphs.</title>
        <authorList>
            <consortium name="DOE Joint Genome Institute"/>
            <person name="Curtis B.A."/>
            <person name="Tanifuji G."/>
            <person name="Burki F."/>
            <person name="Gruber A."/>
            <person name="Irimia M."/>
            <person name="Maruyama S."/>
            <person name="Arias M.C."/>
            <person name="Ball S.G."/>
            <person name="Gile G.H."/>
            <person name="Hirakawa Y."/>
            <person name="Hopkins J.F."/>
            <person name="Kuo A."/>
            <person name="Rensing S.A."/>
            <person name="Schmutz J."/>
            <person name="Symeonidi A."/>
            <person name="Elias M."/>
            <person name="Eveleigh R.J."/>
            <person name="Herman E.K."/>
            <person name="Klute M.J."/>
            <person name="Nakayama T."/>
            <person name="Obornik M."/>
            <person name="Reyes-Prieto A."/>
            <person name="Armbrust E.V."/>
            <person name="Aves S.J."/>
            <person name="Beiko R.G."/>
            <person name="Coutinho P."/>
            <person name="Dacks J.B."/>
            <person name="Durnford D.G."/>
            <person name="Fast N.M."/>
            <person name="Green B.R."/>
            <person name="Grisdale C.J."/>
            <person name="Hempel F."/>
            <person name="Henrissat B."/>
            <person name="Hoppner M.P."/>
            <person name="Ishida K."/>
            <person name="Kim E."/>
            <person name="Koreny L."/>
            <person name="Kroth P.G."/>
            <person name="Liu Y."/>
            <person name="Malik S.B."/>
            <person name="Maier U.G."/>
            <person name="McRose D."/>
            <person name="Mock T."/>
            <person name="Neilson J.A."/>
            <person name="Onodera N.T."/>
            <person name="Poole A.M."/>
            <person name="Pritham E.J."/>
            <person name="Richards T.A."/>
            <person name="Rocap G."/>
            <person name="Roy S.W."/>
            <person name="Sarai C."/>
            <person name="Schaack S."/>
            <person name="Shirato S."/>
            <person name="Slamovits C.H."/>
            <person name="Spencer D.F."/>
            <person name="Suzuki S."/>
            <person name="Worden A.Z."/>
            <person name="Zauner S."/>
            <person name="Barry K."/>
            <person name="Bell C."/>
            <person name="Bharti A.K."/>
            <person name="Crow J.A."/>
            <person name="Grimwood J."/>
            <person name="Kramer R."/>
            <person name="Lindquist E."/>
            <person name="Lucas S."/>
            <person name="Salamov A."/>
            <person name="McFadden G.I."/>
            <person name="Lane C.E."/>
            <person name="Keeling P.J."/>
            <person name="Gray M.W."/>
            <person name="Grigoriev I.V."/>
            <person name="Archibald J.M."/>
        </authorList>
    </citation>
    <scope>NUCLEOTIDE SEQUENCE</scope>
    <source>
        <strain evidence="15 17">CCMP2712</strain>
    </source>
</reference>
<evidence type="ECO:0000259" key="14">
    <source>
        <dbReference type="Pfam" id="PF00520"/>
    </source>
</evidence>
<feature type="domain" description="Ion transport" evidence="14">
    <location>
        <begin position="490"/>
        <end position="818"/>
    </location>
</feature>
<dbReference type="SUPFAM" id="SSF81324">
    <property type="entry name" value="Voltage-gated potassium channels"/>
    <property type="match status" value="3"/>
</dbReference>
<organism evidence="15">
    <name type="scientific">Guillardia theta (strain CCMP2712)</name>
    <name type="common">Cryptophyte</name>
    <dbReference type="NCBI Taxonomy" id="905079"/>
    <lineage>
        <taxon>Eukaryota</taxon>
        <taxon>Cryptophyceae</taxon>
        <taxon>Pyrenomonadales</taxon>
        <taxon>Geminigeraceae</taxon>
        <taxon>Guillardia</taxon>
    </lineage>
</organism>
<feature type="transmembrane region" description="Helical" evidence="13">
    <location>
        <begin position="1432"/>
        <end position="1457"/>
    </location>
</feature>
<dbReference type="Gene3D" id="1.25.10.10">
    <property type="entry name" value="Leucine-rich Repeat Variant"/>
    <property type="match status" value="1"/>
</dbReference>
<evidence type="ECO:0000256" key="4">
    <source>
        <dbReference type="ARBA" id="ARBA00022737"/>
    </source>
</evidence>
<dbReference type="InterPro" id="IPR027359">
    <property type="entry name" value="Volt_channel_dom_sf"/>
</dbReference>
<feature type="compositionally biased region" description="Basic and acidic residues" evidence="12">
    <location>
        <begin position="2095"/>
        <end position="2108"/>
    </location>
</feature>